<keyword evidence="4 11" id="KW-0378">Hydrolase</keyword>
<keyword evidence="11" id="KW-0964">Secreted</keyword>
<dbReference type="GO" id="GO:0046872">
    <property type="term" value="F:metal ion binding"/>
    <property type="evidence" value="ECO:0007669"/>
    <property type="project" value="UniProtKB-KW"/>
</dbReference>
<dbReference type="PANTHER" id="PTHR24258:SF144">
    <property type="entry name" value="GH14088P"/>
    <property type="match status" value="1"/>
</dbReference>
<keyword evidence="2" id="KW-0479">Metal-binding</keyword>
<evidence type="ECO:0000256" key="4">
    <source>
        <dbReference type="ARBA" id="ARBA00022801"/>
    </source>
</evidence>
<dbReference type="InterPro" id="IPR009003">
    <property type="entry name" value="Peptidase_S1_PA"/>
</dbReference>
<dbReference type="Proteomes" id="UP001159042">
    <property type="component" value="Unassembled WGS sequence"/>
</dbReference>
<keyword evidence="8" id="KW-1015">Disulfide bond</keyword>
<dbReference type="InterPro" id="IPR043504">
    <property type="entry name" value="Peptidase_S1_PA_chymotrypsin"/>
</dbReference>
<comment type="caution">
    <text evidence="13">The sequence shown here is derived from an EMBL/GenBank/DDBJ whole genome shotgun (WGS) entry which is preliminary data.</text>
</comment>
<dbReference type="GO" id="GO:0005576">
    <property type="term" value="C:extracellular region"/>
    <property type="evidence" value="ECO:0007669"/>
    <property type="project" value="UniProtKB-SubCell"/>
</dbReference>
<dbReference type="FunFam" id="2.40.10.10:FF:000078">
    <property type="entry name" value="Serine protease H137"/>
    <property type="match status" value="1"/>
</dbReference>
<dbReference type="SUPFAM" id="SSF50494">
    <property type="entry name" value="Trypsin-like serine proteases"/>
    <property type="match status" value="1"/>
</dbReference>
<dbReference type="InterPro" id="IPR001314">
    <property type="entry name" value="Peptidase_S1A"/>
</dbReference>
<dbReference type="InterPro" id="IPR018114">
    <property type="entry name" value="TRYPSIN_HIS"/>
</dbReference>
<dbReference type="GO" id="GO:0006508">
    <property type="term" value="P:proteolysis"/>
    <property type="evidence" value="ECO:0007669"/>
    <property type="project" value="UniProtKB-KW"/>
</dbReference>
<keyword evidence="14" id="KW-1185">Reference proteome</keyword>
<evidence type="ECO:0000313" key="13">
    <source>
        <dbReference type="EMBL" id="KAJ8925763.1"/>
    </source>
</evidence>
<dbReference type="InterPro" id="IPR001254">
    <property type="entry name" value="Trypsin_dom"/>
</dbReference>
<accession>A0AAV8WGP7</accession>
<organism evidence="13 14">
    <name type="scientific">Exocentrus adspersus</name>
    <dbReference type="NCBI Taxonomy" id="1586481"/>
    <lineage>
        <taxon>Eukaryota</taxon>
        <taxon>Metazoa</taxon>
        <taxon>Ecdysozoa</taxon>
        <taxon>Arthropoda</taxon>
        <taxon>Hexapoda</taxon>
        <taxon>Insecta</taxon>
        <taxon>Pterygota</taxon>
        <taxon>Neoptera</taxon>
        <taxon>Endopterygota</taxon>
        <taxon>Coleoptera</taxon>
        <taxon>Polyphaga</taxon>
        <taxon>Cucujiformia</taxon>
        <taxon>Chrysomeloidea</taxon>
        <taxon>Cerambycidae</taxon>
        <taxon>Lamiinae</taxon>
        <taxon>Acanthocinini</taxon>
        <taxon>Exocentrus</taxon>
    </lineage>
</organism>
<evidence type="ECO:0000256" key="11">
    <source>
        <dbReference type="RuleBase" id="RU366078"/>
    </source>
</evidence>
<dbReference type="GO" id="GO:0004252">
    <property type="term" value="F:serine-type endopeptidase activity"/>
    <property type="evidence" value="ECO:0007669"/>
    <property type="project" value="UniProtKB-UniRule"/>
</dbReference>
<evidence type="ECO:0000256" key="7">
    <source>
        <dbReference type="ARBA" id="ARBA00023145"/>
    </source>
</evidence>
<evidence type="ECO:0000259" key="12">
    <source>
        <dbReference type="PROSITE" id="PS50240"/>
    </source>
</evidence>
<evidence type="ECO:0000256" key="2">
    <source>
        <dbReference type="ARBA" id="ARBA00022723"/>
    </source>
</evidence>
<keyword evidence="1 11" id="KW-0645">Protease</keyword>
<dbReference type="Pfam" id="PF12032">
    <property type="entry name" value="CLIP"/>
    <property type="match status" value="1"/>
</dbReference>
<dbReference type="PANTHER" id="PTHR24258">
    <property type="entry name" value="SERINE PROTEASE-RELATED"/>
    <property type="match status" value="1"/>
</dbReference>
<dbReference type="CDD" id="cd00190">
    <property type="entry name" value="Tryp_SPc"/>
    <property type="match status" value="1"/>
</dbReference>
<evidence type="ECO:0000313" key="14">
    <source>
        <dbReference type="Proteomes" id="UP001159042"/>
    </source>
</evidence>
<comment type="similarity">
    <text evidence="10 11">Belongs to the peptidase S1 family. CLIP subfamily.</text>
</comment>
<protein>
    <recommendedName>
        <fullName evidence="11">CLIP domain-containing serine protease</fullName>
        <ecNumber evidence="11">3.4.21.-</ecNumber>
    </recommendedName>
</protein>
<dbReference type="Gene3D" id="2.40.10.10">
    <property type="entry name" value="Trypsin-like serine proteases"/>
    <property type="match status" value="2"/>
</dbReference>
<comment type="subcellular location">
    <subcellularLocation>
        <location evidence="11">Secreted</location>
    </subcellularLocation>
</comment>
<evidence type="ECO:0000256" key="1">
    <source>
        <dbReference type="ARBA" id="ARBA00022670"/>
    </source>
</evidence>
<dbReference type="EC" id="3.4.21.-" evidence="11"/>
<keyword evidence="9" id="KW-0325">Glycoprotein</keyword>
<evidence type="ECO:0000256" key="10">
    <source>
        <dbReference type="ARBA" id="ARBA00024195"/>
    </source>
</evidence>
<proteinExistence type="inferred from homology"/>
<name>A0AAV8WGP7_9CUCU</name>
<keyword evidence="6" id="KW-0106">Calcium</keyword>
<evidence type="ECO:0000256" key="5">
    <source>
        <dbReference type="ARBA" id="ARBA00022825"/>
    </source>
</evidence>
<evidence type="ECO:0000256" key="3">
    <source>
        <dbReference type="ARBA" id="ARBA00022729"/>
    </source>
</evidence>
<reference evidence="13 14" key="1">
    <citation type="journal article" date="2023" name="Insect Mol. Biol.">
        <title>Genome sequencing provides insights into the evolution of gene families encoding plant cell wall-degrading enzymes in longhorned beetles.</title>
        <authorList>
            <person name="Shin N.R."/>
            <person name="Okamura Y."/>
            <person name="Kirsch R."/>
            <person name="Pauchet Y."/>
        </authorList>
    </citation>
    <scope>NUCLEOTIDE SEQUENCE [LARGE SCALE GENOMIC DNA]</scope>
    <source>
        <strain evidence="13">EAD_L_NR</strain>
    </source>
</reference>
<sequence>MRTVSSPPSSPTNCSESEICIPIRDCPFFDDLLKRVRPPRPSSVIQIMRKKMCDLNKALSIPYMCCDRTTLSPTKREDRDSPSRETTTKAPELISRHRNFHLLRNDICGPISNNLRITSGEEVGIEEFPWMALVVYYTGTGYDLKCGGTIINERYVLTAGHCVHNFNIAGVKLGEYNLDTMEDCLKNDNYEDYCAPPPQDFLIETMKVHPEYNPKTFENDIALLRLATPANFSFCKYNQELVTQYFTRTYEHFPANIKPICLPLSEMDLTGKSVIVSGWGVTETGLKSSVLMKVSLPVAPISECQKKYESFAPVTNKQICAGGYKGRDSCTGDSGGPMKYVDIVDGTPRYIQYGIVSYGPKHCGIEGRPGIYTRVARYIRWILDNLQPDVDD</sequence>
<dbReference type="EMBL" id="JANEYG010000001">
    <property type="protein sequence ID" value="KAJ8925763.1"/>
    <property type="molecule type" value="Genomic_DNA"/>
</dbReference>
<gene>
    <name evidence="13" type="ORF">NQ315_009611</name>
</gene>
<feature type="domain" description="Peptidase S1" evidence="12">
    <location>
        <begin position="117"/>
        <end position="387"/>
    </location>
</feature>
<keyword evidence="3" id="KW-0732">Signal</keyword>
<keyword evidence="7" id="KW-0865">Zymogen</keyword>
<dbReference type="PRINTS" id="PR00722">
    <property type="entry name" value="CHYMOTRYPSIN"/>
</dbReference>
<dbReference type="InterPro" id="IPR022700">
    <property type="entry name" value="CLIP"/>
</dbReference>
<evidence type="ECO:0000256" key="9">
    <source>
        <dbReference type="ARBA" id="ARBA00023180"/>
    </source>
</evidence>
<keyword evidence="5 11" id="KW-0720">Serine protease</keyword>
<dbReference type="AlphaFoldDB" id="A0AAV8WGP7"/>
<dbReference type="SMART" id="SM00020">
    <property type="entry name" value="Tryp_SPc"/>
    <property type="match status" value="1"/>
</dbReference>
<dbReference type="FunFam" id="2.40.10.10:FF:000028">
    <property type="entry name" value="Serine protease easter"/>
    <property type="match status" value="1"/>
</dbReference>
<comment type="domain">
    <text evidence="11">The clip domain consists of 35-55 residues which are 'knitted' together usually by 3 conserved disulfide bonds forming a clip-like compact structure.</text>
</comment>
<evidence type="ECO:0000256" key="6">
    <source>
        <dbReference type="ARBA" id="ARBA00022837"/>
    </source>
</evidence>
<dbReference type="GO" id="GO:0051604">
    <property type="term" value="P:protein maturation"/>
    <property type="evidence" value="ECO:0007669"/>
    <property type="project" value="UniProtKB-ARBA"/>
</dbReference>
<dbReference type="PROSITE" id="PS00134">
    <property type="entry name" value="TRYPSIN_HIS"/>
    <property type="match status" value="1"/>
</dbReference>
<dbReference type="Pfam" id="PF00089">
    <property type="entry name" value="Trypsin"/>
    <property type="match status" value="1"/>
</dbReference>
<dbReference type="PROSITE" id="PS50240">
    <property type="entry name" value="TRYPSIN_DOM"/>
    <property type="match status" value="1"/>
</dbReference>
<evidence type="ECO:0000256" key="8">
    <source>
        <dbReference type="ARBA" id="ARBA00023157"/>
    </source>
</evidence>